<evidence type="ECO:0000259" key="1">
    <source>
        <dbReference type="SMART" id="SM01321"/>
    </source>
</evidence>
<dbReference type="SMART" id="SM01321">
    <property type="entry name" value="Y1_Tnp"/>
    <property type="match status" value="1"/>
</dbReference>
<dbReference type="Pfam" id="PF01797">
    <property type="entry name" value="Y1_Tnp"/>
    <property type="match status" value="1"/>
</dbReference>
<dbReference type="GO" id="GO:0006313">
    <property type="term" value="P:DNA transposition"/>
    <property type="evidence" value="ECO:0007669"/>
    <property type="project" value="InterPro"/>
</dbReference>
<dbReference type="Gene3D" id="3.30.70.1290">
    <property type="entry name" value="Transposase IS200-like"/>
    <property type="match status" value="1"/>
</dbReference>
<feature type="domain" description="Transposase IS200-like" evidence="1">
    <location>
        <begin position="9"/>
        <end position="123"/>
    </location>
</feature>
<gene>
    <name evidence="2" type="ORF">SAMN02746064_01971</name>
</gene>
<proteinExistence type="predicted"/>
<dbReference type="GO" id="GO:0004803">
    <property type="term" value="F:transposase activity"/>
    <property type="evidence" value="ECO:0007669"/>
    <property type="project" value="InterPro"/>
</dbReference>
<dbReference type="SUPFAM" id="SSF48295">
    <property type="entry name" value="TrpR-like"/>
    <property type="match status" value="1"/>
</dbReference>
<dbReference type="PANTHER" id="PTHR34322">
    <property type="entry name" value="TRANSPOSASE, Y1_TNP DOMAIN-CONTAINING"/>
    <property type="match status" value="1"/>
</dbReference>
<organism evidence="2 3">
    <name type="scientific">Alkalibacter saccharofermentans DSM 14828</name>
    <dbReference type="NCBI Taxonomy" id="1120975"/>
    <lineage>
        <taxon>Bacteria</taxon>
        <taxon>Bacillati</taxon>
        <taxon>Bacillota</taxon>
        <taxon>Clostridia</taxon>
        <taxon>Eubacteriales</taxon>
        <taxon>Eubacteriaceae</taxon>
        <taxon>Alkalibacter</taxon>
    </lineage>
</organism>
<sequence length="314" mass="36715">MPRIARIKDPDTVHHVMCRSISELTLFKNYKDKVKYLELLALYCEKFQCSILSYCLMDTHVHIQLDPRGSDMSKFMHGVNLCYAQYYNKKYRRHGHVFQGRFLSRAVFDDVYNLVVSAYIHNNPKDIPDYRDAVHTYPYSSYGIYLGNYDYDFGLADPDFILSQFANDPKEAMVKYAEFVSSCNKVTQKEKYYELIDDYVKNDKYAYKSERVVIYRDYSPHEILNAVESALRTEIPNFINVKYNRSLSDARAVSAFLMRCLCDFTYKDICKTLGNITASQAAKLCNKGYELIKSIPKYQNIYPEILDFIKPKAS</sequence>
<dbReference type="InterPro" id="IPR036515">
    <property type="entry name" value="Transposase_17_sf"/>
</dbReference>
<dbReference type="AlphaFoldDB" id="A0A1M4Z994"/>
<protein>
    <submittedName>
        <fullName evidence="2">REP element-mobilizing transposase RayT</fullName>
    </submittedName>
</protein>
<dbReference type="GO" id="GO:0043565">
    <property type="term" value="F:sequence-specific DNA binding"/>
    <property type="evidence" value="ECO:0007669"/>
    <property type="project" value="InterPro"/>
</dbReference>
<accession>A0A1M4Z994</accession>
<dbReference type="Gene3D" id="1.10.1750.10">
    <property type="match status" value="1"/>
</dbReference>
<dbReference type="OrthoDB" id="9788881at2"/>
<evidence type="ECO:0000313" key="2">
    <source>
        <dbReference type="EMBL" id="SHF14362.1"/>
    </source>
</evidence>
<name>A0A1M4Z994_9FIRM</name>
<dbReference type="SUPFAM" id="SSF143422">
    <property type="entry name" value="Transposase IS200-like"/>
    <property type="match status" value="1"/>
</dbReference>
<dbReference type="InterPro" id="IPR010921">
    <property type="entry name" value="Trp_repressor/repl_initiator"/>
</dbReference>
<keyword evidence="3" id="KW-1185">Reference proteome</keyword>
<dbReference type="Proteomes" id="UP000184251">
    <property type="component" value="Unassembled WGS sequence"/>
</dbReference>
<dbReference type="EMBL" id="FQTU01000016">
    <property type="protein sequence ID" value="SHF14362.1"/>
    <property type="molecule type" value="Genomic_DNA"/>
</dbReference>
<reference evidence="2 3" key="1">
    <citation type="submission" date="2016-11" db="EMBL/GenBank/DDBJ databases">
        <authorList>
            <person name="Jaros S."/>
            <person name="Januszkiewicz K."/>
            <person name="Wedrychowicz H."/>
        </authorList>
    </citation>
    <scope>NUCLEOTIDE SEQUENCE [LARGE SCALE GENOMIC DNA]</scope>
    <source>
        <strain evidence="2 3">DSM 14828</strain>
    </source>
</reference>
<evidence type="ECO:0000313" key="3">
    <source>
        <dbReference type="Proteomes" id="UP000184251"/>
    </source>
</evidence>
<dbReference type="RefSeq" id="WP_073271519.1">
    <property type="nucleotide sequence ID" value="NZ_FQTU01000016.1"/>
</dbReference>
<dbReference type="PANTHER" id="PTHR34322:SF2">
    <property type="entry name" value="TRANSPOSASE IS200-LIKE DOMAIN-CONTAINING PROTEIN"/>
    <property type="match status" value="1"/>
</dbReference>
<dbReference type="InterPro" id="IPR002686">
    <property type="entry name" value="Transposase_17"/>
</dbReference>